<proteinExistence type="predicted"/>
<reference evidence="2" key="1">
    <citation type="submission" date="2022-06" db="EMBL/GenBank/DDBJ databases">
        <title>Dynamics of rice microbiomes reveals core vertical transmitted seed endophytes.</title>
        <authorList>
            <person name="Liao K."/>
            <person name="Zhang X."/>
        </authorList>
    </citation>
    <scope>NUCLEOTIDE SEQUENCE</scope>
    <source>
        <strain evidence="2">JT1-17</strain>
    </source>
</reference>
<name>A0AAJ1D244_PANAN</name>
<comment type="caution">
    <text evidence="2">The sequence shown here is derived from an EMBL/GenBank/DDBJ whole genome shotgun (WGS) entry which is preliminary data.</text>
</comment>
<keyword evidence="1" id="KW-0472">Membrane</keyword>
<evidence type="ECO:0000313" key="3">
    <source>
        <dbReference type="Proteomes" id="UP001208888"/>
    </source>
</evidence>
<evidence type="ECO:0000256" key="1">
    <source>
        <dbReference type="SAM" id="Phobius"/>
    </source>
</evidence>
<organism evidence="2 3">
    <name type="scientific">Pantoea ananas</name>
    <name type="common">Erwinia uredovora</name>
    <dbReference type="NCBI Taxonomy" id="553"/>
    <lineage>
        <taxon>Bacteria</taxon>
        <taxon>Pseudomonadati</taxon>
        <taxon>Pseudomonadota</taxon>
        <taxon>Gammaproteobacteria</taxon>
        <taxon>Enterobacterales</taxon>
        <taxon>Erwiniaceae</taxon>
        <taxon>Pantoea</taxon>
    </lineage>
</organism>
<sequence>MKIINTQKLIAVCFFIAVAVTGVFPPWLRIIDQNGLATTIGFSSVFVPPDFPAVRIDFARLILLWIIIAAASAAALLITDKKEVDQ</sequence>
<dbReference type="Proteomes" id="UP001208888">
    <property type="component" value="Unassembled WGS sequence"/>
</dbReference>
<dbReference type="AlphaFoldDB" id="A0AAJ1D244"/>
<keyword evidence="1" id="KW-0812">Transmembrane</keyword>
<dbReference type="EMBL" id="JANFVX010000019">
    <property type="protein sequence ID" value="MCW0345813.1"/>
    <property type="molecule type" value="Genomic_DNA"/>
</dbReference>
<evidence type="ECO:0000313" key="2">
    <source>
        <dbReference type="EMBL" id="MCW0345813.1"/>
    </source>
</evidence>
<feature type="transmembrane region" description="Helical" evidence="1">
    <location>
        <begin position="58"/>
        <end position="78"/>
    </location>
</feature>
<gene>
    <name evidence="2" type="ORF">NB703_003906</name>
</gene>
<feature type="transmembrane region" description="Helical" evidence="1">
    <location>
        <begin position="9"/>
        <end position="28"/>
    </location>
</feature>
<accession>A0AAJ1D244</accession>
<keyword evidence="1" id="KW-1133">Transmembrane helix</keyword>
<protein>
    <submittedName>
        <fullName evidence="2">Uncharacterized protein</fullName>
    </submittedName>
</protein>